<proteinExistence type="predicted"/>
<dbReference type="Proteomes" id="UP000001937">
    <property type="component" value="Chromosome"/>
</dbReference>
<name>Q2JDX4_FRACC</name>
<evidence type="ECO:0000256" key="1">
    <source>
        <dbReference type="SAM" id="MobiDB-lite"/>
    </source>
</evidence>
<dbReference type="Gene3D" id="1.10.260.40">
    <property type="entry name" value="lambda repressor-like DNA-binding domains"/>
    <property type="match status" value="1"/>
</dbReference>
<dbReference type="InterPro" id="IPR010982">
    <property type="entry name" value="Lambda_DNA-bd_dom_sf"/>
</dbReference>
<organism evidence="3 4">
    <name type="scientific">Frankia casuarinae (strain DSM 45818 / CECT 9043 / HFP020203 / CcI3)</name>
    <dbReference type="NCBI Taxonomy" id="106370"/>
    <lineage>
        <taxon>Bacteria</taxon>
        <taxon>Bacillati</taxon>
        <taxon>Actinomycetota</taxon>
        <taxon>Actinomycetes</taxon>
        <taxon>Frankiales</taxon>
        <taxon>Frankiaceae</taxon>
        <taxon>Frankia</taxon>
    </lineage>
</organism>
<feature type="region of interest" description="Disordered" evidence="1">
    <location>
        <begin position="138"/>
        <end position="162"/>
    </location>
</feature>
<dbReference type="KEGG" id="fra:Francci3_1139"/>
<evidence type="ECO:0000259" key="2">
    <source>
        <dbReference type="SMART" id="SM00530"/>
    </source>
</evidence>
<dbReference type="GO" id="GO:0003677">
    <property type="term" value="F:DNA binding"/>
    <property type="evidence" value="ECO:0007669"/>
    <property type="project" value="InterPro"/>
</dbReference>
<accession>A0A1X1PU12</accession>
<sequence length="162" mass="16985">MTSERGVPPYTARGKVEGENWQAVADALNARMNQKRMGQQALATASGVSVATLRQLQRGAHGRRVQDATLAAIARALDWPDDHLVRVLVPGKQPEQPAAATSGRRAGRGGAGTGTDRQILAVLLRIEQRLADLSERIAPAGAAGATQPGRARGNDDGPTPAE</sequence>
<dbReference type="SUPFAM" id="SSF47413">
    <property type="entry name" value="lambda repressor-like DNA-binding domains"/>
    <property type="match status" value="1"/>
</dbReference>
<dbReference type="InterPro" id="IPR001387">
    <property type="entry name" value="Cro/C1-type_HTH"/>
</dbReference>
<protein>
    <submittedName>
        <fullName evidence="3">Transcriptional regulator, XRE family</fullName>
    </submittedName>
</protein>
<dbReference type="OrthoDB" id="5186342at2"/>
<reference evidence="3 4" key="1">
    <citation type="journal article" date="2007" name="Genome Res.">
        <title>Genome characteristics of facultatively symbiotic Frankia sp. strains reflect host range and host plant biogeography.</title>
        <authorList>
            <person name="Normand P."/>
            <person name="Lapierre P."/>
            <person name="Tisa L.S."/>
            <person name="Gogarten J.P."/>
            <person name="Alloisio N."/>
            <person name="Bagnarol E."/>
            <person name="Bassi C.A."/>
            <person name="Berry A.M."/>
            <person name="Bickhart D.M."/>
            <person name="Choisne N."/>
            <person name="Couloux A."/>
            <person name="Cournoyer B."/>
            <person name="Cruveiller S."/>
            <person name="Daubin V."/>
            <person name="Demange N."/>
            <person name="Francino M.P."/>
            <person name="Goltsman E."/>
            <person name="Huang Y."/>
            <person name="Kopp O.R."/>
            <person name="Labarre L."/>
            <person name="Lapidus A."/>
            <person name="Lavire C."/>
            <person name="Marechal J."/>
            <person name="Martinez M."/>
            <person name="Mastronunzio J.E."/>
            <person name="Mullin B.C."/>
            <person name="Niemann J."/>
            <person name="Pujic P."/>
            <person name="Rawnsley T."/>
            <person name="Rouy Z."/>
            <person name="Schenowitz C."/>
            <person name="Sellstedt A."/>
            <person name="Tavares F."/>
            <person name="Tomkins J.P."/>
            <person name="Vallenet D."/>
            <person name="Valverde C."/>
            <person name="Wall L.G."/>
            <person name="Wang Y."/>
            <person name="Medigue C."/>
            <person name="Benson D.R."/>
        </authorList>
    </citation>
    <scope>NUCLEOTIDE SEQUENCE [LARGE SCALE GENOMIC DNA]</scope>
    <source>
        <strain evidence="4">DSM 45818 / CECT 9043 / CcI3</strain>
    </source>
</reference>
<dbReference type="HOGENOM" id="CLU_137385_0_0_11"/>
<evidence type="ECO:0000313" key="4">
    <source>
        <dbReference type="Proteomes" id="UP000001937"/>
    </source>
</evidence>
<feature type="domain" description="HTH cro/C1-type" evidence="2">
    <location>
        <begin position="27"/>
        <end position="84"/>
    </location>
</feature>
<dbReference type="SMART" id="SM00530">
    <property type="entry name" value="HTH_XRE"/>
    <property type="match status" value="1"/>
</dbReference>
<feature type="compositionally biased region" description="Low complexity" evidence="1">
    <location>
        <begin position="138"/>
        <end position="151"/>
    </location>
</feature>
<dbReference type="EMBL" id="CP000249">
    <property type="protein sequence ID" value="ABD10518.1"/>
    <property type="molecule type" value="Genomic_DNA"/>
</dbReference>
<accession>Q2JDX4</accession>
<dbReference type="eggNOG" id="COG3655">
    <property type="taxonomic scope" value="Bacteria"/>
</dbReference>
<dbReference type="STRING" id="106370.Francci3_1139"/>
<keyword evidence="4" id="KW-1185">Reference proteome</keyword>
<evidence type="ECO:0000313" key="3">
    <source>
        <dbReference type="EMBL" id="ABD10518.1"/>
    </source>
</evidence>
<dbReference type="RefSeq" id="WP_011435585.1">
    <property type="nucleotide sequence ID" value="NC_007777.1"/>
</dbReference>
<dbReference type="AlphaFoldDB" id="Q2JDX4"/>
<gene>
    <name evidence="3" type="ordered locus">Francci3_1139</name>
</gene>
<feature type="region of interest" description="Disordered" evidence="1">
    <location>
        <begin position="90"/>
        <end position="113"/>
    </location>
</feature>
<dbReference type="CDD" id="cd00093">
    <property type="entry name" value="HTH_XRE"/>
    <property type="match status" value="1"/>
</dbReference>